<keyword evidence="9 10" id="KW-0472">Membrane</keyword>
<dbReference type="Pfam" id="PF00153">
    <property type="entry name" value="Mito_carr"/>
    <property type="match status" value="1"/>
</dbReference>
<feature type="region of interest" description="Disordered" evidence="12">
    <location>
        <begin position="1"/>
        <end position="43"/>
    </location>
</feature>
<feature type="compositionally biased region" description="Polar residues" evidence="12">
    <location>
        <begin position="10"/>
        <end position="23"/>
    </location>
</feature>
<evidence type="ECO:0000256" key="1">
    <source>
        <dbReference type="ARBA" id="ARBA00004225"/>
    </source>
</evidence>
<keyword evidence="8" id="KW-0496">Mitochondrion</keyword>
<keyword evidence="7" id="KW-1133">Transmembrane helix</keyword>
<dbReference type="InterPro" id="IPR018108">
    <property type="entry name" value="MCP_transmembrane"/>
</dbReference>
<dbReference type="Proteomes" id="UP000275078">
    <property type="component" value="Unassembled WGS sequence"/>
</dbReference>
<keyword evidence="6" id="KW-0999">Mitochondrion inner membrane</keyword>
<dbReference type="GO" id="GO:0022857">
    <property type="term" value="F:transmembrane transporter activity"/>
    <property type="evidence" value="ECO:0007669"/>
    <property type="project" value="TreeGrafter"/>
</dbReference>
<dbReference type="EMBL" id="ML119780">
    <property type="protein sequence ID" value="RPA74796.1"/>
    <property type="molecule type" value="Genomic_DNA"/>
</dbReference>
<evidence type="ECO:0000256" key="10">
    <source>
        <dbReference type="PROSITE-ProRule" id="PRU00282"/>
    </source>
</evidence>
<dbReference type="InterPro" id="IPR050567">
    <property type="entry name" value="Mitochondrial_Carrier"/>
</dbReference>
<dbReference type="PANTHER" id="PTHR45624:SF26">
    <property type="entry name" value="CARRIER PROTEIN, PUTATIVE (AFU_ORTHOLOGUE AFUA_1G07710)-RELATED"/>
    <property type="match status" value="1"/>
</dbReference>
<feature type="repeat" description="Solcar" evidence="10">
    <location>
        <begin position="171"/>
        <end position="258"/>
    </location>
</feature>
<evidence type="ECO:0000313" key="13">
    <source>
        <dbReference type="EMBL" id="RPA74796.1"/>
    </source>
</evidence>
<dbReference type="STRING" id="1160509.A0A3N4HP98"/>
<evidence type="ECO:0000256" key="5">
    <source>
        <dbReference type="ARBA" id="ARBA00022737"/>
    </source>
</evidence>
<keyword evidence="14" id="KW-1185">Reference proteome</keyword>
<dbReference type="SUPFAM" id="SSF103506">
    <property type="entry name" value="Mitochondrial carrier"/>
    <property type="match status" value="1"/>
</dbReference>
<evidence type="ECO:0000256" key="4">
    <source>
        <dbReference type="ARBA" id="ARBA00022692"/>
    </source>
</evidence>
<reference evidence="13 14" key="1">
    <citation type="journal article" date="2018" name="Nat. Ecol. Evol.">
        <title>Pezizomycetes genomes reveal the molecular basis of ectomycorrhizal truffle lifestyle.</title>
        <authorList>
            <person name="Murat C."/>
            <person name="Payen T."/>
            <person name="Noel B."/>
            <person name="Kuo A."/>
            <person name="Morin E."/>
            <person name="Chen J."/>
            <person name="Kohler A."/>
            <person name="Krizsan K."/>
            <person name="Balestrini R."/>
            <person name="Da Silva C."/>
            <person name="Montanini B."/>
            <person name="Hainaut M."/>
            <person name="Levati E."/>
            <person name="Barry K.W."/>
            <person name="Belfiori B."/>
            <person name="Cichocki N."/>
            <person name="Clum A."/>
            <person name="Dockter R.B."/>
            <person name="Fauchery L."/>
            <person name="Guy J."/>
            <person name="Iotti M."/>
            <person name="Le Tacon F."/>
            <person name="Lindquist E.A."/>
            <person name="Lipzen A."/>
            <person name="Malagnac F."/>
            <person name="Mello A."/>
            <person name="Molinier V."/>
            <person name="Miyauchi S."/>
            <person name="Poulain J."/>
            <person name="Riccioni C."/>
            <person name="Rubini A."/>
            <person name="Sitrit Y."/>
            <person name="Splivallo R."/>
            <person name="Traeger S."/>
            <person name="Wang M."/>
            <person name="Zifcakova L."/>
            <person name="Wipf D."/>
            <person name="Zambonelli A."/>
            <person name="Paolocci F."/>
            <person name="Nowrousian M."/>
            <person name="Ottonello S."/>
            <person name="Baldrian P."/>
            <person name="Spatafora J.W."/>
            <person name="Henrissat B."/>
            <person name="Nagy L.G."/>
            <person name="Aury J.M."/>
            <person name="Wincker P."/>
            <person name="Grigoriev I.V."/>
            <person name="Bonfante P."/>
            <person name="Martin F.M."/>
        </authorList>
    </citation>
    <scope>NUCLEOTIDE SEQUENCE [LARGE SCALE GENOMIC DNA]</scope>
    <source>
        <strain evidence="13 14">RN42</strain>
    </source>
</reference>
<evidence type="ECO:0000256" key="2">
    <source>
        <dbReference type="ARBA" id="ARBA00006375"/>
    </source>
</evidence>
<proteinExistence type="inferred from homology"/>
<evidence type="ECO:0000256" key="8">
    <source>
        <dbReference type="ARBA" id="ARBA00023128"/>
    </source>
</evidence>
<comment type="similarity">
    <text evidence="2 11">Belongs to the mitochondrial carrier (TC 2.A.29) family.</text>
</comment>
<gene>
    <name evidence="13" type="ORF">BJ508DRAFT_418453</name>
</gene>
<organism evidence="13 14">
    <name type="scientific">Ascobolus immersus RN42</name>
    <dbReference type="NCBI Taxonomy" id="1160509"/>
    <lineage>
        <taxon>Eukaryota</taxon>
        <taxon>Fungi</taxon>
        <taxon>Dikarya</taxon>
        <taxon>Ascomycota</taxon>
        <taxon>Pezizomycotina</taxon>
        <taxon>Pezizomycetes</taxon>
        <taxon>Pezizales</taxon>
        <taxon>Ascobolaceae</taxon>
        <taxon>Ascobolus</taxon>
    </lineage>
</organism>
<evidence type="ECO:0000256" key="7">
    <source>
        <dbReference type="ARBA" id="ARBA00022989"/>
    </source>
</evidence>
<evidence type="ECO:0000256" key="9">
    <source>
        <dbReference type="ARBA" id="ARBA00023136"/>
    </source>
</evidence>
<accession>A0A3N4HP98</accession>
<evidence type="ECO:0000313" key="14">
    <source>
        <dbReference type="Proteomes" id="UP000275078"/>
    </source>
</evidence>
<dbReference type="AlphaFoldDB" id="A0A3N4HP98"/>
<name>A0A3N4HP98_ASCIM</name>
<dbReference type="OrthoDB" id="3364892at2759"/>
<evidence type="ECO:0000256" key="11">
    <source>
        <dbReference type="RuleBase" id="RU000488"/>
    </source>
</evidence>
<evidence type="ECO:0000256" key="3">
    <source>
        <dbReference type="ARBA" id="ARBA00022448"/>
    </source>
</evidence>
<dbReference type="Gene3D" id="1.50.40.10">
    <property type="entry name" value="Mitochondrial carrier domain"/>
    <property type="match status" value="1"/>
</dbReference>
<keyword evidence="3 11" id="KW-0813">Transport</keyword>
<keyword evidence="4 10" id="KW-0812">Transmembrane</keyword>
<protein>
    <submittedName>
        <fullName evidence="13">Mitochondrial carrier</fullName>
    </submittedName>
</protein>
<dbReference type="InterPro" id="IPR023395">
    <property type="entry name" value="MCP_dom_sf"/>
</dbReference>
<dbReference type="PROSITE" id="PS50920">
    <property type="entry name" value="SOLCAR"/>
    <property type="match status" value="1"/>
</dbReference>
<evidence type="ECO:0000256" key="12">
    <source>
        <dbReference type="SAM" id="MobiDB-lite"/>
    </source>
</evidence>
<evidence type="ECO:0000256" key="6">
    <source>
        <dbReference type="ARBA" id="ARBA00022792"/>
    </source>
</evidence>
<comment type="subcellular location">
    <subcellularLocation>
        <location evidence="1">Mitochondrion membrane</location>
        <topology evidence="1">Multi-pass membrane protein</topology>
    </subcellularLocation>
</comment>
<dbReference type="GO" id="GO:0031966">
    <property type="term" value="C:mitochondrial membrane"/>
    <property type="evidence" value="ECO:0007669"/>
    <property type="project" value="UniProtKB-SubCell"/>
</dbReference>
<keyword evidence="5" id="KW-0677">Repeat</keyword>
<sequence length="488" mass="54113">MPPLVPPFLSSPNNKLTTQSDITDPTDWSPGGDALGDGDKVQKGKKEKAIQGSTAAGARALSMQLVAFYFRAPAKAFMRVKVDYMQVARAVNPHFLGDALATKGWSLRFSTIGLLAHAVKHHGWGFVYKQVLPPMFANATLGAILYTSYLQTLAVMHQPASTQQKRIFPPAPFSATFTAGFIAGGIQSVFAAPLEAISTRFNASEMLSGSHPTISRYAYNKFRQIGPHGVYAGYPLAFVKETLGFGLFFGVFEFVQSQCYYHFLSYYYGRKGRLNQHMPGPVLPPNAGDVFGEVPDGTGVPAGGLVPGRRWYNDDGNQNIGRDRYGKGGEDGRIGIELKPHYLLEPTFLLLGGLSAAVTSQIVQYPIDRLQRVHYTRLESIDWLHTDPADLAKSETGTARPRQNLFQRYHHSYIETFRQCKLQAKKRGLGWKRWFYKGFLGNTVRTVPSTAAGLVVFEVVRRYYGEDGPDGEKIRRKVRVGDVDVYLV</sequence>
<dbReference type="PANTHER" id="PTHR45624">
    <property type="entry name" value="MITOCHONDRIAL BASIC AMINO ACIDS TRANSPORTER-RELATED"/>
    <property type="match status" value="1"/>
</dbReference>